<evidence type="ECO:0000256" key="4">
    <source>
        <dbReference type="ARBA" id="ARBA00023136"/>
    </source>
</evidence>
<evidence type="ECO:0000256" key="2">
    <source>
        <dbReference type="ARBA" id="ARBA00022692"/>
    </source>
</evidence>
<sequence>MLKKFKYSSERFENYSLQKLQKDIFAGVVVGVIAIPLGMAFAIASGVKPEYGIYTTIIAGILISICGGSKYQIGGPTGAFIPILFGIVITYGFENLLIAGFLAGIILFLMGVFKLGLLIQFIPKPVTIGFTTGIAVIIFVGQISNFLGLAGVEKHEAFIDNILEILININSLNIYSILTALICLVSVLLTPKFVPKIPGPLIGLLLSTLIAVWLYPNQVPTIGSTFGNIPSELPKFQMLDITYERIIELIRPAFAIAILGAIESLLSAVVADGMTKSKHNSNRELMGQGVANIVTPFFGGVPATGAIARTATNIKNGAVSPISGVVHGIVVLFVLLLFAPYASSIPLASMAPILMVVAWNMSERKEFLHILKTKSGDTLVLLVTFLLTVFVNLTVAVEFGLILAVILFTKRMSESVITEKVLPNPHSKTDKVDPTIVTDTHDCPQISIYNIEGPLFFGAAQTFEQKIMRTINYKPKVLILRMGKVPYIDTTGESYLSSIVNDFSKNGIVLITGLNQQPEKMLIKTGLSDIIGKEHFFERTGEAINYALAQLDVKKCSGCKHFAFRECVSLSKSDFKEAEEKRKLITSSP</sequence>
<organism evidence="7 8">
    <name type="scientific">Sutcliffiella cohnii</name>
    <dbReference type="NCBI Taxonomy" id="33932"/>
    <lineage>
        <taxon>Bacteria</taxon>
        <taxon>Bacillati</taxon>
        <taxon>Bacillota</taxon>
        <taxon>Bacilli</taxon>
        <taxon>Bacillales</taxon>
        <taxon>Bacillaceae</taxon>
        <taxon>Sutcliffiella</taxon>
    </lineage>
</organism>
<dbReference type="InterPro" id="IPR036513">
    <property type="entry name" value="STAS_dom_sf"/>
</dbReference>
<dbReference type="STRING" id="1314751.GCA_001591425_02692"/>
<feature type="domain" description="STAS" evidence="6">
    <location>
        <begin position="436"/>
        <end position="547"/>
    </location>
</feature>
<feature type="transmembrane region" description="Helical" evidence="5">
    <location>
        <begin position="318"/>
        <end position="338"/>
    </location>
</feature>
<dbReference type="GO" id="GO:0016020">
    <property type="term" value="C:membrane"/>
    <property type="evidence" value="ECO:0007669"/>
    <property type="project" value="UniProtKB-SubCell"/>
</dbReference>
<keyword evidence="3 5" id="KW-1133">Transmembrane helix</keyword>
<dbReference type="Pfam" id="PF00916">
    <property type="entry name" value="Sulfate_transp"/>
    <property type="match status" value="1"/>
</dbReference>
<dbReference type="InterPro" id="IPR002645">
    <property type="entry name" value="STAS_dom"/>
</dbReference>
<dbReference type="PANTHER" id="PTHR11814">
    <property type="entry name" value="SULFATE TRANSPORTER"/>
    <property type="match status" value="1"/>
</dbReference>
<keyword evidence="2 5" id="KW-0812">Transmembrane</keyword>
<dbReference type="InterPro" id="IPR011547">
    <property type="entry name" value="SLC26A/SulP_dom"/>
</dbReference>
<name>A0A223KKX0_9BACI</name>
<protein>
    <submittedName>
        <fullName evidence="7">Sodium-independent anion transporter</fullName>
    </submittedName>
</protein>
<comment type="subcellular location">
    <subcellularLocation>
        <location evidence="1">Membrane</location>
        <topology evidence="1">Multi-pass membrane protein</topology>
    </subcellularLocation>
</comment>
<evidence type="ECO:0000313" key="7">
    <source>
        <dbReference type="EMBL" id="AST90102.1"/>
    </source>
</evidence>
<feature type="transmembrane region" description="Helical" evidence="5">
    <location>
        <begin position="290"/>
        <end position="312"/>
    </location>
</feature>
<gene>
    <name evidence="7" type="ORF">BC6307_01795</name>
</gene>
<dbReference type="AlphaFoldDB" id="A0A223KKX0"/>
<feature type="transmembrane region" description="Helical" evidence="5">
    <location>
        <begin position="24"/>
        <end position="45"/>
    </location>
</feature>
<keyword evidence="8" id="KW-1185">Reference proteome</keyword>
<dbReference type="InterPro" id="IPR001902">
    <property type="entry name" value="SLC26A/SulP_fam"/>
</dbReference>
<feature type="transmembrane region" description="Helical" evidence="5">
    <location>
        <begin position="197"/>
        <end position="215"/>
    </location>
</feature>
<proteinExistence type="predicted"/>
<dbReference type="GO" id="GO:0055085">
    <property type="term" value="P:transmembrane transport"/>
    <property type="evidence" value="ECO:0007669"/>
    <property type="project" value="InterPro"/>
</dbReference>
<feature type="transmembrane region" description="Helical" evidence="5">
    <location>
        <begin position="75"/>
        <end position="93"/>
    </location>
</feature>
<dbReference type="Pfam" id="PF01740">
    <property type="entry name" value="STAS"/>
    <property type="match status" value="1"/>
</dbReference>
<dbReference type="RefSeq" id="WP_066417011.1">
    <property type="nucleotide sequence ID" value="NZ_CP018866.1"/>
</dbReference>
<dbReference type="PROSITE" id="PS50801">
    <property type="entry name" value="STAS"/>
    <property type="match status" value="1"/>
</dbReference>
<feature type="transmembrane region" description="Helical" evidence="5">
    <location>
        <begin position="99"/>
        <end position="119"/>
    </location>
</feature>
<dbReference type="Gene3D" id="3.30.750.24">
    <property type="entry name" value="STAS domain"/>
    <property type="match status" value="1"/>
</dbReference>
<feature type="transmembrane region" description="Helical" evidence="5">
    <location>
        <begin position="172"/>
        <end position="190"/>
    </location>
</feature>
<dbReference type="KEGG" id="bcoh:BC6307_01795"/>
<dbReference type="EMBL" id="CP018866">
    <property type="protein sequence ID" value="AST90102.1"/>
    <property type="molecule type" value="Genomic_DNA"/>
</dbReference>
<reference evidence="7 8" key="1">
    <citation type="submission" date="2016-12" db="EMBL/GenBank/DDBJ databases">
        <title>The whole genome sequencing and assembly of Bacillus cohnii DSM 6307T strain.</title>
        <authorList>
            <person name="Lee Y.-J."/>
            <person name="Yi H."/>
            <person name="Bahn Y.-S."/>
            <person name="Kim J.F."/>
            <person name="Lee D.-W."/>
        </authorList>
    </citation>
    <scope>NUCLEOTIDE SEQUENCE [LARGE SCALE GENOMIC DNA]</scope>
    <source>
        <strain evidence="7 8">DSM 6307</strain>
    </source>
</reference>
<feature type="transmembrane region" description="Helical" evidence="5">
    <location>
        <begin position="51"/>
        <end position="68"/>
    </location>
</feature>
<feature type="transmembrane region" description="Helical" evidence="5">
    <location>
        <begin position="126"/>
        <end position="152"/>
    </location>
</feature>
<feature type="transmembrane region" description="Helical" evidence="5">
    <location>
        <begin position="382"/>
        <end position="408"/>
    </location>
</feature>
<dbReference type="Proteomes" id="UP000215224">
    <property type="component" value="Chromosome"/>
</dbReference>
<evidence type="ECO:0000313" key="8">
    <source>
        <dbReference type="Proteomes" id="UP000215224"/>
    </source>
</evidence>
<dbReference type="SUPFAM" id="SSF52091">
    <property type="entry name" value="SpoIIaa-like"/>
    <property type="match status" value="1"/>
</dbReference>
<feature type="transmembrane region" description="Helical" evidence="5">
    <location>
        <begin position="249"/>
        <end position="270"/>
    </location>
</feature>
<evidence type="ECO:0000259" key="6">
    <source>
        <dbReference type="PROSITE" id="PS50801"/>
    </source>
</evidence>
<accession>A0A223KKX0</accession>
<evidence type="ECO:0000256" key="5">
    <source>
        <dbReference type="SAM" id="Phobius"/>
    </source>
</evidence>
<dbReference type="CDD" id="cd07042">
    <property type="entry name" value="STAS_SulP_like_sulfate_transporter"/>
    <property type="match status" value="1"/>
</dbReference>
<evidence type="ECO:0000256" key="3">
    <source>
        <dbReference type="ARBA" id="ARBA00022989"/>
    </source>
</evidence>
<keyword evidence="4 5" id="KW-0472">Membrane</keyword>
<evidence type="ECO:0000256" key="1">
    <source>
        <dbReference type="ARBA" id="ARBA00004141"/>
    </source>
</evidence>